<organism evidence="1 2">
    <name type="scientific">Neisseria perflava</name>
    <dbReference type="NCBI Taxonomy" id="33053"/>
    <lineage>
        <taxon>Bacteria</taxon>
        <taxon>Pseudomonadati</taxon>
        <taxon>Pseudomonadota</taxon>
        <taxon>Betaproteobacteria</taxon>
        <taxon>Neisseriales</taxon>
        <taxon>Neisseriaceae</taxon>
        <taxon>Neisseria</taxon>
    </lineage>
</organism>
<evidence type="ECO:0000313" key="2">
    <source>
        <dbReference type="Proteomes" id="UP000234781"/>
    </source>
</evidence>
<dbReference type="AlphaFoldDB" id="A0A9X7F3T6"/>
<gene>
    <name evidence="1" type="ORF">CYJ98_009255</name>
</gene>
<keyword evidence="2" id="KW-1185">Reference proteome</keyword>
<dbReference type="Proteomes" id="UP000234781">
    <property type="component" value="Chromosome"/>
</dbReference>
<name>A0A9X7F3T6_NEIPE</name>
<protein>
    <submittedName>
        <fullName evidence="1">Uncharacterized protein</fullName>
    </submittedName>
</protein>
<dbReference type="RefSeq" id="WP_101755648.1">
    <property type="nucleotide sequence ID" value="NZ_CP136962.1"/>
</dbReference>
<proteinExistence type="predicted"/>
<evidence type="ECO:0000313" key="1">
    <source>
        <dbReference type="EMBL" id="WOS97748.1"/>
    </source>
</evidence>
<dbReference type="EMBL" id="CP136962">
    <property type="protein sequence ID" value="WOS97748.1"/>
    <property type="molecule type" value="Genomic_DNA"/>
</dbReference>
<reference evidence="2" key="1">
    <citation type="submission" date="2017-12" db="EMBL/GenBank/DDBJ databases">
        <title>Phylogenetic diversity of female urinary microbiome.</title>
        <authorList>
            <person name="Thomas-White K."/>
            <person name="Wolfe A.J."/>
        </authorList>
    </citation>
    <scope>NUCLEOTIDE SEQUENCE [LARGE SCALE GENOMIC DNA]</scope>
    <source>
        <strain evidence="2">UMB0023</strain>
    </source>
</reference>
<accession>A0A9X7F3T6</accession>
<sequence>MKYILPLLLLLSACTPDTKTTTDAASAPKTHGFAHRLTEGEKLLTQALIKQDLAAYFKHETGGAFAEQAPLFSAQQLAEQKNIPKNDAIGVYGKIIKTQGRTAWLQTDKQTLKLDLAEPLQEAEGEVTLVCQHENTAFQDCQTEENFARRFTEQIFSAVESGRVSAQTDAPAEEIMAGRLIPFLSAASDFTGNFKACATTMTEYCTSRLAREMPESAVRKKAQELGLTEIAFKKKK</sequence>